<keyword evidence="10" id="KW-1185">Reference proteome</keyword>
<keyword evidence="5 7" id="KW-1133">Transmembrane helix</keyword>
<evidence type="ECO:0000259" key="8">
    <source>
        <dbReference type="PROSITE" id="PS50928"/>
    </source>
</evidence>
<feature type="transmembrane region" description="Helical" evidence="7">
    <location>
        <begin position="249"/>
        <end position="271"/>
    </location>
</feature>
<dbReference type="InterPro" id="IPR000515">
    <property type="entry name" value="MetI-like"/>
</dbReference>
<evidence type="ECO:0000256" key="1">
    <source>
        <dbReference type="ARBA" id="ARBA00004651"/>
    </source>
</evidence>
<evidence type="ECO:0000256" key="4">
    <source>
        <dbReference type="ARBA" id="ARBA00022692"/>
    </source>
</evidence>
<name>A0ABR6VLT7_9FIRM</name>
<dbReference type="SUPFAM" id="SSF161098">
    <property type="entry name" value="MetI-like"/>
    <property type="match status" value="1"/>
</dbReference>
<dbReference type="PANTHER" id="PTHR43163:SF6">
    <property type="entry name" value="DIPEPTIDE TRANSPORT SYSTEM PERMEASE PROTEIN DPPB-RELATED"/>
    <property type="match status" value="1"/>
</dbReference>
<comment type="similarity">
    <text evidence="7">Belongs to the binding-protein-dependent transport system permease family.</text>
</comment>
<dbReference type="Proteomes" id="UP000606870">
    <property type="component" value="Unassembled WGS sequence"/>
</dbReference>
<evidence type="ECO:0000256" key="2">
    <source>
        <dbReference type="ARBA" id="ARBA00022448"/>
    </source>
</evidence>
<dbReference type="PROSITE" id="PS50928">
    <property type="entry name" value="ABC_TM1"/>
    <property type="match status" value="1"/>
</dbReference>
<comment type="subcellular location">
    <subcellularLocation>
        <location evidence="1 7">Cell membrane</location>
        <topology evidence="1 7">Multi-pass membrane protein</topology>
    </subcellularLocation>
</comment>
<proteinExistence type="inferred from homology"/>
<accession>A0ABR6VLT7</accession>
<sequence>MEHSELYRKIGRNCLIFLIAMAILSVVVFFVASYAPGDPLQSFYGDGVERMSTAEQMAARHRLGLDGPVYERYGIWLDHAVHGDFGISLKYKEPASQVIADYIGNTLILGLVSYILVFVLAIALAICCTLYEDTWLDRFICKTGTVLYYLPAFWVGLLLILVFNVNLGWLPGSGAYDPGQSGNLVNRIEHMVLPVMVMIASHVWYYAYMIRNKLLDEVRQDYVYLAKMKGLSRLQVLCRHCLRNVWPTIISIMAVSVNHIIGGTYVVEAVFSYPGLGRLSIESAKYHDYNLLMLIVLITGMIVIASGIVAHNLSEHIDGRMKAGKGDSPWTHHRCFKS</sequence>
<feature type="transmembrane region" description="Helical" evidence="7">
    <location>
        <begin position="107"/>
        <end position="131"/>
    </location>
</feature>
<feature type="transmembrane region" description="Helical" evidence="7">
    <location>
        <begin position="12"/>
        <end position="35"/>
    </location>
</feature>
<dbReference type="EMBL" id="JACOGK010000041">
    <property type="protein sequence ID" value="MBC3537795.1"/>
    <property type="molecule type" value="Genomic_DNA"/>
</dbReference>
<dbReference type="InterPro" id="IPR035906">
    <property type="entry name" value="MetI-like_sf"/>
</dbReference>
<dbReference type="RefSeq" id="WP_186504367.1">
    <property type="nucleotide sequence ID" value="NZ_JACOGK010000041.1"/>
</dbReference>
<feature type="transmembrane region" description="Helical" evidence="7">
    <location>
        <begin position="152"/>
        <end position="171"/>
    </location>
</feature>
<keyword evidence="4 7" id="KW-0812">Transmembrane</keyword>
<comment type="caution">
    <text evidence="9">The sequence shown here is derived from an EMBL/GenBank/DDBJ whole genome shotgun (WGS) entry which is preliminary data.</text>
</comment>
<feature type="domain" description="ABC transmembrane type-1" evidence="8">
    <location>
        <begin position="103"/>
        <end position="310"/>
    </location>
</feature>
<dbReference type="Pfam" id="PF00528">
    <property type="entry name" value="BPD_transp_1"/>
    <property type="match status" value="1"/>
</dbReference>
<evidence type="ECO:0000256" key="7">
    <source>
        <dbReference type="RuleBase" id="RU363032"/>
    </source>
</evidence>
<keyword evidence="3" id="KW-1003">Cell membrane</keyword>
<organism evidence="9 10">
    <name type="scientific">Megasphaera hominis</name>
    <dbReference type="NCBI Taxonomy" id="159836"/>
    <lineage>
        <taxon>Bacteria</taxon>
        <taxon>Bacillati</taxon>
        <taxon>Bacillota</taxon>
        <taxon>Negativicutes</taxon>
        <taxon>Veillonellales</taxon>
        <taxon>Veillonellaceae</taxon>
        <taxon>Megasphaera</taxon>
    </lineage>
</organism>
<dbReference type="PANTHER" id="PTHR43163">
    <property type="entry name" value="DIPEPTIDE TRANSPORT SYSTEM PERMEASE PROTEIN DPPB-RELATED"/>
    <property type="match status" value="1"/>
</dbReference>
<keyword evidence="6 7" id="KW-0472">Membrane</keyword>
<evidence type="ECO:0000313" key="10">
    <source>
        <dbReference type="Proteomes" id="UP000606870"/>
    </source>
</evidence>
<evidence type="ECO:0000313" key="9">
    <source>
        <dbReference type="EMBL" id="MBC3537795.1"/>
    </source>
</evidence>
<reference evidence="9 10" key="1">
    <citation type="submission" date="2020-08" db="EMBL/GenBank/DDBJ databases">
        <authorList>
            <person name="Liu C."/>
            <person name="Sun Q."/>
        </authorList>
    </citation>
    <scope>NUCLEOTIDE SEQUENCE [LARGE SCALE GENOMIC DNA]</scope>
    <source>
        <strain evidence="9 10">NSJ-59</strain>
    </source>
</reference>
<keyword evidence="2 7" id="KW-0813">Transport</keyword>
<evidence type="ECO:0000256" key="3">
    <source>
        <dbReference type="ARBA" id="ARBA00022475"/>
    </source>
</evidence>
<evidence type="ECO:0000256" key="6">
    <source>
        <dbReference type="ARBA" id="ARBA00023136"/>
    </source>
</evidence>
<feature type="transmembrane region" description="Helical" evidence="7">
    <location>
        <begin position="191"/>
        <end position="210"/>
    </location>
</feature>
<evidence type="ECO:0000256" key="5">
    <source>
        <dbReference type="ARBA" id="ARBA00022989"/>
    </source>
</evidence>
<gene>
    <name evidence="9" type="ORF">H8J70_11145</name>
</gene>
<feature type="transmembrane region" description="Helical" evidence="7">
    <location>
        <begin position="291"/>
        <end position="313"/>
    </location>
</feature>
<protein>
    <submittedName>
        <fullName evidence="9">ABC transporter permease</fullName>
    </submittedName>
</protein>
<dbReference type="CDD" id="cd06261">
    <property type="entry name" value="TM_PBP2"/>
    <property type="match status" value="1"/>
</dbReference>
<dbReference type="Gene3D" id="1.10.3720.10">
    <property type="entry name" value="MetI-like"/>
    <property type="match status" value="1"/>
</dbReference>